<keyword evidence="7" id="KW-1133">Transmembrane helix</keyword>
<dbReference type="EMBL" id="OZ035844">
    <property type="protein sequence ID" value="CAL1597739.1"/>
    <property type="molecule type" value="Genomic_DNA"/>
</dbReference>
<keyword evidence="6" id="KW-0547">Nucleotide-binding</keyword>
<gene>
    <name evidence="15" type="ORF">KC01_LOCUS26225</name>
</gene>
<evidence type="ECO:0000259" key="14">
    <source>
        <dbReference type="PROSITE" id="PS50125"/>
    </source>
</evidence>
<dbReference type="GO" id="GO:0005737">
    <property type="term" value="C:cytoplasm"/>
    <property type="evidence" value="ECO:0007669"/>
    <property type="project" value="UniProtKB-SubCell"/>
</dbReference>
<dbReference type="GO" id="GO:0035556">
    <property type="term" value="P:intracellular signal transduction"/>
    <property type="evidence" value="ECO:0007669"/>
    <property type="project" value="InterPro"/>
</dbReference>
<comment type="subcellular location">
    <subcellularLocation>
        <location evidence="2">Cytoplasm</location>
    </subcellularLocation>
    <subcellularLocation>
        <location evidence="1">Membrane</location>
    </subcellularLocation>
</comment>
<comment type="similarity">
    <text evidence="12">Belongs to the adenylyl cyclase class-4/guanylyl cyclase family.</text>
</comment>
<dbReference type="GO" id="GO:0004016">
    <property type="term" value="F:adenylate cyclase activity"/>
    <property type="evidence" value="ECO:0007669"/>
    <property type="project" value="TreeGrafter"/>
</dbReference>
<feature type="region of interest" description="Disordered" evidence="13">
    <location>
        <begin position="187"/>
        <end position="244"/>
    </location>
</feature>
<dbReference type="PANTHER" id="PTHR11920">
    <property type="entry name" value="GUANYLYL CYCLASE"/>
    <property type="match status" value="1"/>
</dbReference>
<evidence type="ECO:0000256" key="13">
    <source>
        <dbReference type="SAM" id="MobiDB-lite"/>
    </source>
</evidence>
<dbReference type="GO" id="GO:0004383">
    <property type="term" value="F:guanylate cyclase activity"/>
    <property type="evidence" value="ECO:0007669"/>
    <property type="project" value="UniProtKB-EC"/>
</dbReference>
<dbReference type="PROSITE" id="PS00452">
    <property type="entry name" value="GUANYLATE_CYCLASE_1"/>
    <property type="match status" value="1"/>
</dbReference>
<evidence type="ECO:0000256" key="9">
    <source>
        <dbReference type="ARBA" id="ARBA00023136"/>
    </source>
</evidence>
<organism evidence="15 16">
    <name type="scientific">Knipowitschia caucasica</name>
    <name type="common">Caucasian dwarf goby</name>
    <name type="synonym">Pomatoschistus caucasicus</name>
    <dbReference type="NCBI Taxonomy" id="637954"/>
    <lineage>
        <taxon>Eukaryota</taxon>
        <taxon>Metazoa</taxon>
        <taxon>Chordata</taxon>
        <taxon>Craniata</taxon>
        <taxon>Vertebrata</taxon>
        <taxon>Euteleostomi</taxon>
        <taxon>Actinopterygii</taxon>
        <taxon>Neopterygii</taxon>
        <taxon>Teleostei</taxon>
        <taxon>Neoteleostei</taxon>
        <taxon>Acanthomorphata</taxon>
        <taxon>Gobiaria</taxon>
        <taxon>Gobiiformes</taxon>
        <taxon>Gobioidei</taxon>
        <taxon>Gobiidae</taxon>
        <taxon>Gobiinae</taxon>
        <taxon>Knipowitschia</taxon>
    </lineage>
</organism>
<name>A0AAV2LBF0_KNICA</name>
<dbReference type="GO" id="GO:0005525">
    <property type="term" value="F:GTP binding"/>
    <property type="evidence" value="ECO:0007669"/>
    <property type="project" value="UniProtKB-KW"/>
</dbReference>
<evidence type="ECO:0000256" key="2">
    <source>
        <dbReference type="ARBA" id="ARBA00004496"/>
    </source>
</evidence>
<feature type="compositionally biased region" description="Polar residues" evidence="13">
    <location>
        <begin position="187"/>
        <end position="210"/>
    </location>
</feature>
<keyword evidence="4" id="KW-0963">Cytoplasm</keyword>
<evidence type="ECO:0000313" key="16">
    <source>
        <dbReference type="Proteomes" id="UP001497482"/>
    </source>
</evidence>
<protein>
    <recommendedName>
        <fullName evidence="3">guanylate cyclase</fullName>
        <ecNumber evidence="3">4.6.1.2</ecNumber>
    </recommendedName>
</protein>
<dbReference type="AlphaFoldDB" id="A0AAV2LBF0"/>
<dbReference type="Gene3D" id="3.30.70.1230">
    <property type="entry name" value="Nucleotide cyclase"/>
    <property type="match status" value="1"/>
</dbReference>
<dbReference type="GO" id="GO:0001653">
    <property type="term" value="F:peptide receptor activity"/>
    <property type="evidence" value="ECO:0007669"/>
    <property type="project" value="TreeGrafter"/>
</dbReference>
<accession>A0AAV2LBF0</accession>
<dbReference type="PANTHER" id="PTHR11920:SF335">
    <property type="entry name" value="GUANYLATE CYCLASE"/>
    <property type="match status" value="1"/>
</dbReference>
<evidence type="ECO:0000256" key="4">
    <source>
        <dbReference type="ARBA" id="ARBA00022490"/>
    </source>
</evidence>
<dbReference type="InterPro" id="IPR050401">
    <property type="entry name" value="Cyclic_nucleotide_synthase"/>
</dbReference>
<evidence type="ECO:0000256" key="11">
    <source>
        <dbReference type="ARBA" id="ARBA00023293"/>
    </source>
</evidence>
<evidence type="ECO:0000256" key="3">
    <source>
        <dbReference type="ARBA" id="ARBA00012202"/>
    </source>
</evidence>
<dbReference type="InterPro" id="IPR001054">
    <property type="entry name" value="A/G_cyclase"/>
</dbReference>
<evidence type="ECO:0000256" key="10">
    <source>
        <dbReference type="ARBA" id="ARBA00023239"/>
    </source>
</evidence>
<proteinExistence type="inferred from homology"/>
<keyword evidence="8" id="KW-0342">GTP-binding</keyword>
<evidence type="ECO:0000256" key="6">
    <source>
        <dbReference type="ARBA" id="ARBA00022741"/>
    </source>
</evidence>
<dbReference type="Pfam" id="PF00211">
    <property type="entry name" value="Guanylate_cyc"/>
    <property type="match status" value="1"/>
</dbReference>
<keyword evidence="10 12" id="KW-0456">Lyase</keyword>
<dbReference type="InterPro" id="IPR018297">
    <property type="entry name" value="A/G_cyclase_CS"/>
</dbReference>
<keyword evidence="5" id="KW-0812">Transmembrane</keyword>
<dbReference type="InterPro" id="IPR029787">
    <property type="entry name" value="Nucleotide_cyclase"/>
</dbReference>
<dbReference type="CDD" id="cd07302">
    <property type="entry name" value="CHD"/>
    <property type="match status" value="1"/>
</dbReference>
<dbReference type="GO" id="GO:0005886">
    <property type="term" value="C:plasma membrane"/>
    <property type="evidence" value="ECO:0007669"/>
    <property type="project" value="TreeGrafter"/>
</dbReference>
<evidence type="ECO:0000313" key="15">
    <source>
        <dbReference type="EMBL" id="CAL1597739.1"/>
    </source>
</evidence>
<dbReference type="PROSITE" id="PS50125">
    <property type="entry name" value="GUANYLATE_CYCLASE_2"/>
    <property type="match status" value="1"/>
</dbReference>
<dbReference type="GO" id="GO:0007168">
    <property type="term" value="P:receptor guanylyl cyclase signaling pathway"/>
    <property type="evidence" value="ECO:0007669"/>
    <property type="project" value="TreeGrafter"/>
</dbReference>
<dbReference type="Proteomes" id="UP001497482">
    <property type="component" value="Chromosome 22"/>
</dbReference>
<dbReference type="EC" id="4.6.1.2" evidence="3"/>
<dbReference type="FunFam" id="3.30.70.1230:FF:000007">
    <property type="entry name" value="Guanylate cyclase soluble subunit alpha-3"/>
    <property type="match status" value="1"/>
</dbReference>
<evidence type="ECO:0000256" key="1">
    <source>
        <dbReference type="ARBA" id="ARBA00004370"/>
    </source>
</evidence>
<dbReference type="SUPFAM" id="SSF55073">
    <property type="entry name" value="Nucleotide cyclase"/>
    <property type="match status" value="1"/>
</dbReference>
<evidence type="ECO:0000256" key="12">
    <source>
        <dbReference type="RuleBase" id="RU000405"/>
    </source>
</evidence>
<reference evidence="15 16" key="1">
    <citation type="submission" date="2024-04" db="EMBL/GenBank/DDBJ databases">
        <authorList>
            <person name="Waldvogel A.-M."/>
            <person name="Schoenle A."/>
        </authorList>
    </citation>
    <scope>NUCLEOTIDE SEQUENCE [LARGE SCALE GENOMIC DNA]</scope>
</reference>
<keyword evidence="16" id="KW-1185">Reference proteome</keyword>
<keyword evidence="9" id="KW-0472">Membrane</keyword>
<evidence type="ECO:0000256" key="5">
    <source>
        <dbReference type="ARBA" id="ARBA00022692"/>
    </source>
</evidence>
<evidence type="ECO:0000256" key="8">
    <source>
        <dbReference type="ARBA" id="ARBA00023134"/>
    </source>
</evidence>
<sequence length="250" mass="27271">MCSACEPIQIVHMLNSMYSRFDRLSSLHDVYKVETIGDAYMVVGGVPVPTATHAHNVANFALGMRIAARDVTNPVSGEPIQIRVGLHTGPVLAGVVGQRMPRYCLFGDTVNTASRMESHGLPDHIHLSAATYSELRDSEFKMAERGQIEVKGKGLMSTYFLLRNTNSSEDAIMGRENSRCDLPAVQQNVEGKSSKHQQSGDYGPSESSCGPLQEAPGSPFAFDITWPYPSKQQPSPGRGRSTFSPICRIL</sequence>
<feature type="domain" description="Guanylate cyclase" evidence="14">
    <location>
        <begin position="1"/>
        <end position="117"/>
    </location>
</feature>
<dbReference type="SMART" id="SM00044">
    <property type="entry name" value="CYCc"/>
    <property type="match status" value="1"/>
</dbReference>
<keyword evidence="11" id="KW-0141">cGMP biosynthesis</keyword>
<evidence type="ECO:0000256" key="7">
    <source>
        <dbReference type="ARBA" id="ARBA00022989"/>
    </source>
</evidence>